<proteinExistence type="predicted"/>
<organism evidence="1 2">
    <name type="scientific">Paraburkholderia caribensis MBA4</name>
    <dbReference type="NCBI Taxonomy" id="1323664"/>
    <lineage>
        <taxon>Bacteria</taxon>
        <taxon>Pseudomonadati</taxon>
        <taxon>Pseudomonadota</taxon>
        <taxon>Betaproteobacteria</taxon>
        <taxon>Burkholderiales</taxon>
        <taxon>Burkholderiaceae</taxon>
        <taxon>Paraburkholderia</taxon>
    </lineage>
</organism>
<gene>
    <name evidence="1" type="ORF">K788_0005337</name>
</gene>
<sequence>MSRNTLTSVSKNPDSPPWAVVTEYRRPVHGQISADAIRSGSA</sequence>
<dbReference type="Proteomes" id="UP000019146">
    <property type="component" value="Chromosome 2"/>
</dbReference>
<accession>A0A0N7JUR1</accession>
<reference evidence="1 2" key="1">
    <citation type="journal article" date="2014" name="Genome Announc.">
        <title>Draft Genome Sequence of the Haloacid-Degrading Burkholderia caribensis Strain MBA4.</title>
        <authorList>
            <person name="Pan Y."/>
            <person name="Kong K.F."/>
            <person name="Tsang J.S."/>
        </authorList>
    </citation>
    <scope>NUCLEOTIDE SEQUENCE [LARGE SCALE GENOMIC DNA]</scope>
    <source>
        <strain evidence="1 2">MBA4</strain>
    </source>
</reference>
<dbReference type="KEGG" id="bcai:K788_0005337"/>
<evidence type="ECO:0000313" key="1">
    <source>
        <dbReference type="EMBL" id="ALL67117.1"/>
    </source>
</evidence>
<dbReference type="EMBL" id="CP012747">
    <property type="protein sequence ID" value="ALL67117.1"/>
    <property type="molecule type" value="Genomic_DNA"/>
</dbReference>
<name>A0A0N7JUR1_9BURK</name>
<evidence type="ECO:0000313" key="2">
    <source>
        <dbReference type="Proteomes" id="UP000019146"/>
    </source>
</evidence>
<dbReference type="AlphaFoldDB" id="A0A0N7JUR1"/>
<protein>
    <submittedName>
        <fullName evidence="1">Uncharacterized protein</fullName>
    </submittedName>
</protein>